<dbReference type="OrthoDB" id="657225at2"/>
<accession>A0A6H9YQA3</accession>
<dbReference type="Gene3D" id="1.20.1290.10">
    <property type="entry name" value="AhpD-like"/>
    <property type="match status" value="1"/>
</dbReference>
<name>A0A6H9YQA3_9ACTN</name>
<dbReference type="PANTHER" id="PTHR34846">
    <property type="entry name" value="4-CARBOXYMUCONOLACTONE DECARBOXYLASE FAMILY PROTEIN (AFU_ORTHOLOGUE AFUA_6G11590)"/>
    <property type="match status" value="1"/>
</dbReference>
<protein>
    <submittedName>
        <fullName evidence="2">Carboxymuconolactone decarboxylase family protein</fullName>
    </submittedName>
</protein>
<dbReference type="SUPFAM" id="SSF69118">
    <property type="entry name" value="AhpD-like"/>
    <property type="match status" value="1"/>
</dbReference>
<evidence type="ECO:0000313" key="2">
    <source>
        <dbReference type="EMBL" id="KAB2341368.1"/>
    </source>
</evidence>
<gene>
    <name evidence="2" type="ORF">F8566_42435</name>
</gene>
<organism evidence="2 3">
    <name type="scientific">Actinomadura rudentiformis</name>
    <dbReference type="NCBI Taxonomy" id="359158"/>
    <lineage>
        <taxon>Bacteria</taxon>
        <taxon>Bacillati</taxon>
        <taxon>Actinomycetota</taxon>
        <taxon>Actinomycetes</taxon>
        <taxon>Streptosporangiales</taxon>
        <taxon>Thermomonosporaceae</taxon>
        <taxon>Actinomadura</taxon>
    </lineage>
</organism>
<dbReference type="RefSeq" id="WP_151568770.1">
    <property type="nucleotide sequence ID" value="NZ_WBMT01000026.1"/>
</dbReference>
<evidence type="ECO:0000313" key="3">
    <source>
        <dbReference type="Proteomes" id="UP000468735"/>
    </source>
</evidence>
<comment type="caution">
    <text evidence="2">The sequence shown here is derived from an EMBL/GenBank/DDBJ whole genome shotgun (WGS) entry which is preliminary data.</text>
</comment>
<dbReference type="AlphaFoldDB" id="A0A6H9YQA3"/>
<feature type="domain" description="Carboxymuconolactone decarboxylase-like" evidence="1">
    <location>
        <begin position="47"/>
        <end position="121"/>
    </location>
</feature>
<sequence>MARISLDPPRTRTYRLGAWLTRKKFGKELDPGRAMGHHMGVSAAYGILEAQVLRWKALPHRLKDLACMAAAVRIGCSWCVDFGTWEANMHGTPLEKVEAVPHWRDSELFEEDERLVLEYAEAMTADPPEVTDELTEALRRHLTEKQLVELTMIVALENLRSRFNAAAGLTGQGFKEMCEAPAGRAAAPSRHDA</sequence>
<keyword evidence="3" id="KW-1185">Reference proteome</keyword>
<reference evidence="2 3" key="1">
    <citation type="submission" date="2019-09" db="EMBL/GenBank/DDBJ databases">
        <title>Actinomadura physcomitrii sp. nov., a novel actinomycete isolated from moss [Physcomitrium sphaericum (Ludw) Fuernr].</title>
        <authorList>
            <person name="Zhuang X."/>
            <person name="Liu C."/>
        </authorList>
    </citation>
    <scope>NUCLEOTIDE SEQUENCE [LARGE SCALE GENOMIC DNA]</scope>
    <source>
        <strain evidence="2 3">HMC1</strain>
    </source>
</reference>
<evidence type="ECO:0000259" key="1">
    <source>
        <dbReference type="Pfam" id="PF02627"/>
    </source>
</evidence>
<dbReference type="InterPro" id="IPR003779">
    <property type="entry name" value="CMD-like"/>
</dbReference>
<dbReference type="EMBL" id="WBMT01000026">
    <property type="protein sequence ID" value="KAB2341368.1"/>
    <property type="molecule type" value="Genomic_DNA"/>
</dbReference>
<dbReference type="GO" id="GO:0051920">
    <property type="term" value="F:peroxiredoxin activity"/>
    <property type="evidence" value="ECO:0007669"/>
    <property type="project" value="InterPro"/>
</dbReference>
<dbReference type="PANTHER" id="PTHR34846:SF10">
    <property type="entry name" value="CYTOPLASMIC PROTEIN"/>
    <property type="match status" value="1"/>
</dbReference>
<dbReference type="Proteomes" id="UP000468735">
    <property type="component" value="Unassembled WGS sequence"/>
</dbReference>
<proteinExistence type="predicted"/>
<dbReference type="InterPro" id="IPR029032">
    <property type="entry name" value="AhpD-like"/>
</dbReference>
<dbReference type="Pfam" id="PF02627">
    <property type="entry name" value="CMD"/>
    <property type="match status" value="1"/>
</dbReference>